<name>A0A1V4IZN8_9CLOT</name>
<gene>
    <name evidence="1" type="ORF">CLORY_02340</name>
</gene>
<protein>
    <submittedName>
        <fullName evidence="1">Uncharacterized protein</fullName>
    </submittedName>
</protein>
<sequence length="66" mass="7364">MTISQLKLVDMFPWTGDKDTSVEINASHCLLRFLSLTNTIFAFTSLPSLSEPILTIVEESILALIH</sequence>
<reference evidence="1 2" key="1">
    <citation type="submission" date="2017-03" db="EMBL/GenBank/DDBJ databases">
        <title>Genome sequence of Clostridium oryzae DSM 28571.</title>
        <authorList>
            <person name="Poehlein A."/>
            <person name="Daniel R."/>
        </authorList>
    </citation>
    <scope>NUCLEOTIDE SEQUENCE [LARGE SCALE GENOMIC DNA]</scope>
    <source>
        <strain evidence="1 2">DSM 28571</strain>
    </source>
</reference>
<evidence type="ECO:0000313" key="2">
    <source>
        <dbReference type="Proteomes" id="UP000190080"/>
    </source>
</evidence>
<dbReference type="AlphaFoldDB" id="A0A1V4IZN8"/>
<comment type="caution">
    <text evidence="1">The sequence shown here is derived from an EMBL/GenBank/DDBJ whole genome shotgun (WGS) entry which is preliminary data.</text>
</comment>
<proteinExistence type="predicted"/>
<evidence type="ECO:0000313" key="1">
    <source>
        <dbReference type="EMBL" id="OPJ65234.1"/>
    </source>
</evidence>
<dbReference type="STRING" id="1450648.CLORY_02340"/>
<dbReference type="RefSeq" id="WP_079421734.1">
    <property type="nucleotide sequence ID" value="NZ_MZGV01000001.1"/>
</dbReference>
<keyword evidence="2" id="KW-1185">Reference proteome</keyword>
<dbReference type="EMBL" id="MZGV01000001">
    <property type="protein sequence ID" value="OPJ65234.1"/>
    <property type="molecule type" value="Genomic_DNA"/>
</dbReference>
<accession>A0A1V4IZN8</accession>
<dbReference type="Proteomes" id="UP000190080">
    <property type="component" value="Unassembled WGS sequence"/>
</dbReference>
<organism evidence="1 2">
    <name type="scientific">Clostridium oryzae</name>
    <dbReference type="NCBI Taxonomy" id="1450648"/>
    <lineage>
        <taxon>Bacteria</taxon>
        <taxon>Bacillati</taxon>
        <taxon>Bacillota</taxon>
        <taxon>Clostridia</taxon>
        <taxon>Eubacteriales</taxon>
        <taxon>Clostridiaceae</taxon>
        <taxon>Clostridium</taxon>
    </lineage>
</organism>